<dbReference type="SUPFAM" id="SSF82153">
    <property type="entry name" value="FAS1 domain"/>
    <property type="match status" value="1"/>
</dbReference>
<reference evidence="4" key="1">
    <citation type="submission" date="2023-08" db="EMBL/GenBank/DDBJ databases">
        <authorList>
            <person name="Audoor S."/>
            <person name="Bilcke G."/>
        </authorList>
    </citation>
    <scope>NUCLEOTIDE SEQUENCE</scope>
</reference>
<evidence type="ECO:0000313" key="5">
    <source>
        <dbReference type="Proteomes" id="UP001295423"/>
    </source>
</evidence>
<dbReference type="Proteomes" id="UP001295423">
    <property type="component" value="Unassembled WGS sequence"/>
</dbReference>
<proteinExistence type="predicted"/>
<dbReference type="PROSITE" id="PS50213">
    <property type="entry name" value="FAS1"/>
    <property type="match status" value="1"/>
</dbReference>
<sequence>MKIFTSIFLLLSTVVPSVLSQSIIDLAAADGKYGTLLNAVTNTPGVLDAIARSFPVTIFAPTNDAFAAIASTVSQLETSALATVLAGHVVQGVFTAQDFIHMGCVELTTLAGDHLRVLYQDGSVLVNESRVIQPNVAGDGGIIHGIDKVILPGTFRRCPRKKGGKRSGSSSSGSSGSKSGKRRLMQQHE</sequence>
<feature type="chain" id="PRO_5042061889" description="FAS1 domain-containing protein" evidence="2">
    <location>
        <begin position="21"/>
        <end position="189"/>
    </location>
</feature>
<dbReference type="InterPro" id="IPR036378">
    <property type="entry name" value="FAS1_dom_sf"/>
</dbReference>
<dbReference type="InterPro" id="IPR000782">
    <property type="entry name" value="FAS1_domain"/>
</dbReference>
<comment type="caution">
    <text evidence="4">The sequence shown here is derived from an EMBL/GenBank/DDBJ whole genome shotgun (WGS) entry which is preliminary data.</text>
</comment>
<feature type="region of interest" description="Disordered" evidence="1">
    <location>
        <begin position="159"/>
        <end position="189"/>
    </location>
</feature>
<name>A0AAD2CKE2_9STRA</name>
<feature type="compositionally biased region" description="Basic residues" evidence="1">
    <location>
        <begin position="179"/>
        <end position="189"/>
    </location>
</feature>
<dbReference type="EMBL" id="CAKOGP040000446">
    <property type="protein sequence ID" value="CAJ1935251.1"/>
    <property type="molecule type" value="Genomic_DNA"/>
</dbReference>
<dbReference type="AlphaFoldDB" id="A0AAD2CKE2"/>
<feature type="domain" description="FAS1" evidence="3">
    <location>
        <begin position="20"/>
        <end position="150"/>
    </location>
</feature>
<protein>
    <recommendedName>
        <fullName evidence="3">FAS1 domain-containing protein</fullName>
    </recommendedName>
</protein>
<evidence type="ECO:0000313" key="4">
    <source>
        <dbReference type="EMBL" id="CAJ1935251.1"/>
    </source>
</evidence>
<dbReference type="PANTHER" id="PTHR10900">
    <property type="entry name" value="PERIOSTIN-RELATED"/>
    <property type="match status" value="1"/>
</dbReference>
<organism evidence="4 5">
    <name type="scientific">Cylindrotheca closterium</name>
    <dbReference type="NCBI Taxonomy" id="2856"/>
    <lineage>
        <taxon>Eukaryota</taxon>
        <taxon>Sar</taxon>
        <taxon>Stramenopiles</taxon>
        <taxon>Ochrophyta</taxon>
        <taxon>Bacillariophyta</taxon>
        <taxon>Bacillariophyceae</taxon>
        <taxon>Bacillariophycidae</taxon>
        <taxon>Bacillariales</taxon>
        <taxon>Bacillariaceae</taxon>
        <taxon>Cylindrotheca</taxon>
    </lineage>
</organism>
<keyword evidence="2" id="KW-0732">Signal</keyword>
<accession>A0AAD2CKE2</accession>
<dbReference type="InterPro" id="IPR050904">
    <property type="entry name" value="Adhesion/Biosynth-related"/>
</dbReference>
<dbReference type="Gene3D" id="2.30.180.10">
    <property type="entry name" value="FAS1 domain"/>
    <property type="match status" value="1"/>
</dbReference>
<dbReference type="Pfam" id="PF02469">
    <property type="entry name" value="Fasciclin"/>
    <property type="match status" value="1"/>
</dbReference>
<evidence type="ECO:0000259" key="3">
    <source>
        <dbReference type="PROSITE" id="PS50213"/>
    </source>
</evidence>
<dbReference type="SMART" id="SM00554">
    <property type="entry name" value="FAS1"/>
    <property type="match status" value="1"/>
</dbReference>
<evidence type="ECO:0000256" key="1">
    <source>
        <dbReference type="SAM" id="MobiDB-lite"/>
    </source>
</evidence>
<evidence type="ECO:0000256" key="2">
    <source>
        <dbReference type="SAM" id="SignalP"/>
    </source>
</evidence>
<feature type="compositionally biased region" description="Low complexity" evidence="1">
    <location>
        <begin position="167"/>
        <end position="178"/>
    </location>
</feature>
<keyword evidence="5" id="KW-1185">Reference proteome</keyword>
<feature type="signal peptide" evidence="2">
    <location>
        <begin position="1"/>
        <end position="20"/>
    </location>
</feature>
<dbReference type="PANTHER" id="PTHR10900:SF77">
    <property type="entry name" value="FI19380P1"/>
    <property type="match status" value="1"/>
</dbReference>
<gene>
    <name evidence="4" type="ORF">CYCCA115_LOCUS4587</name>
</gene>